<dbReference type="GO" id="GO:0003677">
    <property type="term" value="F:DNA binding"/>
    <property type="evidence" value="ECO:0007669"/>
    <property type="project" value="UniProtKB-KW"/>
</dbReference>
<dbReference type="InterPro" id="IPR005119">
    <property type="entry name" value="LysR_subst-bd"/>
</dbReference>
<dbReference type="SUPFAM" id="SSF46785">
    <property type="entry name" value="Winged helix' DNA-binding domain"/>
    <property type="match status" value="1"/>
</dbReference>
<keyword evidence="4" id="KW-0804">Transcription</keyword>
<evidence type="ECO:0000256" key="5">
    <source>
        <dbReference type="SAM" id="MobiDB-lite"/>
    </source>
</evidence>
<dbReference type="PRINTS" id="PR00039">
    <property type="entry name" value="HTHLYSR"/>
</dbReference>
<dbReference type="CDD" id="cd08414">
    <property type="entry name" value="PBP2_LTTR_aromatics_like"/>
    <property type="match status" value="1"/>
</dbReference>
<proteinExistence type="inferred from homology"/>
<reference evidence="8" key="1">
    <citation type="submission" date="2016-10" db="EMBL/GenBank/DDBJ databases">
        <authorList>
            <person name="Varghese N."/>
            <person name="Submissions S."/>
        </authorList>
    </citation>
    <scope>NUCLEOTIDE SEQUENCE [LARGE SCALE GENOMIC DNA]</scope>
    <source>
        <strain evidence="8">DSM 40318</strain>
    </source>
</reference>
<dbReference type="RefSeq" id="WP_093468041.1">
    <property type="nucleotide sequence ID" value="NZ_FNST01000002.1"/>
</dbReference>
<evidence type="ECO:0000256" key="3">
    <source>
        <dbReference type="ARBA" id="ARBA00023125"/>
    </source>
</evidence>
<dbReference type="Pfam" id="PF03466">
    <property type="entry name" value="LysR_substrate"/>
    <property type="match status" value="1"/>
</dbReference>
<dbReference type="Gene3D" id="1.10.10.10">
    <property type="entry name" value="Winged helix-like DNA-binding domain superfamily/Winged helix DNA-binding domain"/>
    <property type="match status" value="1"/>
</dbReference>
<dbReference type="Proteomes" id="UP000198609">
    <property type="component" value="Unassembled WGS sequence"/>
</dbReference>
<dbReference type="InterPro" id="IPR036388">
    <property type="entry name" value="WH-like_DNA-bd_sf"/>
</dbReference>
<dbReference type="Pfam" id="PF00126">
    <property type="entry name" value="HTH_1"/>
    <property type="match status" value="1"/>
</dbReference>
<feature type="domain" description="HTH lysR-type" evidence="6">
    <location>
        <begin position="3"/>
        <end position="60"/>
    </location>
</feature>
<dbReference type="FunFam" id="1.10.10.10:FF:000001">
    <property type="entry name" value="LysR family transcriptional regulator"/>
    <property type="match status" value="1"/>
</dbReference>
<keyword evidence="3 7" id="KW-0238">DNA-binding</keyword>
<evidence type="ECO:0000313" key="8">
    <source>
        <dbReference type="Proteomes" id="UP000198609"/>
    </source>
</evidence>
<dbReference type="GO" id="GO:0003700">
    <property type="term" value="F:DNA-binding transcription factor activity"/>
    <property type="evidence" value="ECO:0007669"/>
    <property type="project" value="InterPro"/>
</dbReference>
<dbReference type="PANTHER" id="PTHR30346">
    <property type="entry name" value="TRANSCRIPTIONAL DUAL REGULATOR HCAR-RELATED"/>
    <property type="match status" value="1"/>
</dbReference>
<comment type="similarity">
    <text evidence="1">Belongs to the LysR transcriptional regulatory family.</text>
</comment>
<accession>A0A1H4Z8R1</accession>
<dbReference type="InterPro" id="IPR000847">
    <property type="entry name" value="LysR_HTH_N"/>
</dbReference>
<feature type="region of interest" description="Disordered" evidence="5">
    <location>
        <begin position="298"/>
        <end position="319"/>
    </location>
</feature>
<dbReference type="EMBL" id="FNST01000002">
    <property type="protein sequence ID" value="SED26307.1"/>
    <property type="molecule type" value="Genomic_DNA"/>
</dbReference>
<gene>
    <name evidence="7" type="ORF">SAMN04490356_7691</name>
</gene>
<sequence length="319" mass="34385">MAVELAQWRMFVAIADAGSLSRAAARLQTDQPALSRALRRLERLIGSELFRRSPRGVTLTALGADLLDQARHLVSAADELDALAIARGRTATAVLRAGALDFYPFTTALAEARATLAARRPPVAVELIHIPWLAHPAAVAKGDIDIGFTLTVDRHLPSPEVLCSTPLRVEQQVYALLPASHPLATTPSINPRDLSDDPLHLPRREDNPAIYDLILETLADHGVLAPSRAPTVDSLAAVVQDIAAGNGWTIVTSGPARHPVPGTVAQPLAVTLRHQVHLEAIWHKGANQTAVRALISRLRHSNKPKSRTTQPRKKENPGT</sequence>
<name>A0A1H4Z8R1_STRMJ</name>
<evidence type="ECO:0000259" key="6">
    <source>
        <dbReference type="PROSITE" id="PS50931"/>
    </source>
</evidence>
<dbReference type="PROSITE" id="PS50931">
    <property type="entry name" value="HTH_LYSR"/>
    <property type="match status" value="1"/>
</dbReference>
<dbReference type="GO" id="GO:0032993">
    <property type="term" value="C:protein-DNA complex"/>
    <property type="evidence" value="ECO:0007669"/>
    <property type="project" value="TreeGrafter"/>
</dbReference>
<evidence type="ECO:0000313" key="7">
    <source>
        <dbReference type="EMBL" id="SED26307.1"/>
    </source>
</evidence>
<keyword evidence="8" id="KW-1185">Reference proteome</keyword>
<evidence type="ECO:0000256" key="4">
    <source>
        <dbReference type="ARBA" id="ARBA00023163"/>
    </source>
</evidence>
<dbReference type="SUPFAM" id="SSF53850">
    <property type="entry name" value="Periplasmic binding protein-like II"/>
    <property type="match status" value="1"/>
</dbReference>
<dbReference type="InterPro" id="IPR036390">
    <property type="entry name" value="WH_DNA-bd_sf"/>
</dbReference>
<keyword evidence="2" id="KW-0805">Transcription regulation</keyword>
<organism evidence="7 8">
    <name type="scientific">Streptomyces melanosporofaciens</name>
    <dbReference type="NCBI Taxonomy" id="67327"/>
    <lineage>
        <taxon>Bacteria</taxon>
        <taxon>Bacillati</taxon>
        <taxon>Actinomycetota</taxon>
        <taxon>Actinomycetes</taxon>
        <taxon>Kitasatosporales</taxon>
        <taxon>Streptomycetaceae</taxon>
        <taxon>Streptomyces</taxon>
        <taxon>Streptomyces violaceusniger group</taxon>
    </lineage>
</organism>
<dbReference type="AlphaFoldDB" id="A0A1H4Z8R1"/>
<evidence type="ECO:0000256" key="2">
    <source>
        <dbReference type="ARBA" id="ARBA00023015"/>
    </source>
</evidence>
<dbReference type="PANTHER" id="PTHR30346:SF28">
    <property type="entry name" value="HTH-TYPE TRANSCRIPTIONAL REGULATOR CYNR"/>
    <property type="match status" value="1"/>
</dbReference>
<evidence type="ECO:0000256" key="1">
    <source>
        <dbReference type="ARBA" id="ARBA00009437"/>
    </source>
</evidence>
<protein>
    <submittedName>
        <fullName evidence="7">DNA-binding transcriptional regulator, LysR family</fullName>
    </submittedName>
</protein>
<dbReference type="Gene3D" id="3.40.190.10">
    <property type="entry name" value="Periplasmic binding protein-like II"/>
    <property type="match status" value="2"/>
</dbReference>